<reference evidence="2" key="1">
    <citation type="submission" date="2016-11" db="UniProtKB">
        <authorList>
            <consortium name="WormBaseParasite"/>
        </authorList>
    </citation>
    <scope>IDENTIFICATION</scope>
</reference>
<sequence>MSLVCNVVVLPMRVHAFYPYDISRGEL</sequence>
<organism evidence="1 2">
    <name type="scientific">Heterorhabditis bacteriophora</name>
    <name type="common">Entomopathogenic nematode worm</name>
    <dbReference type="NCBI Taxonomy" id="37862"/>
    <lineage>
        <taxon>Eukaryota</taxon>
        <taxon>Metazoa</taxon>
        <taxon>Ecdysozoa</taxon>
        <taxon>Nematoda</taxon>
        <taxon>Chromadorea</taxon>
        <taxon>Rhabditida</taxon>
        <taxon>Rhabditina</taxon>
        <taxon>Rhabditomorpha</taxon>
        <taxon>Strongyloidea</taxon>
        <taxon>Heterorhabditidae</taxon>
        <taxon>Heterorhabditis</taxon>
    </lineage>
</organism>
<accession>A0A1I7WTB4</accession>
<dbReference type="Proteomes" id="UP000095283">
    <property type="component" value="Unplaced"/>
</dbReference>
<evidence type="ECO:0000313" key="1">
    <source>
        <dbReference type="Proteomes" id="UP000095283"/>
    </source>
</evidence>
<proteinExistence type="predicted"/>
<evidence type="ECO:0000313" key="2">
    <source>
        <dbReference type="WBParaSite" id="Hba_08396"/>
    </source>
</evidence>
<dbReference type="WBParaSite" id="Hba_08396">
    <property type="protein sequence ID" value="Hba_08396"/>
    <property type="gene ID" value="Hba_08396"/>
</dbReference>
<protein>
    <submittedName>
        <fullName evidence="2">Uncharacterized protein</fullName>
    </submittedName>
</protein>
<name>A0A1I7WTB4_HETBA</name>
<dbReference type="AlphaFoldDB" id="A0A1I7WTB4"/>
<keyword evidence="1" id="KW-1185">Reference proteome</keyword>